<dbReference type="InterPro" id="IPR036388">
    <property type="entry name" value="WH-like_DNA-bd_sf"/>
</dbReference>
<dbReference type="Proteomes" id="UP000321933">
    <property type="component" value="Unassembled WGS sequence"/>
</dbReference>
<dbReference type="Gene3D" id="1.10.10.10">
    <property type="entry name" value="Winged helix-like DNA-binding domain superfamily/Winged helix DNA-binding domain"/>
    <property type="match status" value="1"/>
</dbReference>
<dbReference type="OrthoDB" id="9799812at2"/>
<organism evidence="4 5">
    <name type="scientific">Parahaliea aestuarii</name>
    <dbReference type="NCBI Taxonomy" id="1852021"/>
    <lineage>
        <taxon>Bacteria</taxon>
        <taxon>Pseudomonadati</taxon>
        <taxon>Pseudomonadota</taxon>
        <taxon>Gammaproteobacteria</taxon>
        <taxon>Cellvibrionales</taxon>
        <taxon>Halieaceae</taxon>
        <taxon>Parahaliea</taxon>
    </lineage>
</organism>
<accession>A0A5C8ZMG2</accession>
<dbReference type="PANTHER" id="PTHR43537:SF45">
    <property type="entry name" value="GNTR FAMILY REGULATORY PROTEIN"/>
    <property type="match status" value="1"/>
</dbReference>
<reference evidence="4 5" key="1">
    <citation type="submission" date="2019-08" db="EMBL/GenBank/DDBJ databases">
        <title>Parahaliea maris sp. nov., isolated from the surface seawater.</title>
        <authorList>
            <person name="Liu Y."/>
        </authorList>
    </citation>
    <scope>NUCLEOTIDE SEQUENCE [LARGE SCALE GENOMIC DNA]</scope>
    <source>
        <strain evidence="4 5">S2-26</strain>
    </source>
</reference>
<dbReference type="SUPFAM" id="SSF46785">
    <property type="entry name" value="Winged helix' DNA-binding domain"/>
    <property type="match status" value="1"/>
</dbReference>
<keyword evidence="5" id="KW-1185">Reference proteome</keyword>
<keyword evidence="1" id="KW-0805">Transcription regulation</keyword>
<dbReference type="SUPFAM" id="SSF48008">
    <property type="entry name" value="GntR ligand-binding domain-like"/>
    <property type="match status" value="1"/>
</dbReference>
<dbReference type="RefSeq" id="WP_148065737.1">
    <property type="nucleotide sequence ID" value="NZ_VRYZ01000009.1"/>
</dbReference>
<comment type="caution">
    <text evidence="4">The sequence shown here is derived from an EMBL/GenBank/DDBJ whole genome shotgun (WGS) entry which is preliminary data.</text>
</comment>
<name>A0A5C8ZMG2_9GAMM</name>
<dbReference type="InterPro" id="IPR008920">
    <property type="entry name" value="TF_FadR/GntR_C"/>
</dbReference>
<proteinExistence type="predicted"/>
<evidence type="ECO:0000256" key="3">
    <source>
        <dbReference type="ARBA" id="ARBA00023163"/>
    </source>
</evidence>
<evidence type="ECO:0000256" key="1">
    <source>
        <dbReference type="ARBA" id="ARBA00023015"/>
    </source>
</evidence>
<dbReference type="Gene3D" id="1.20.120.530">
    <property type="entry name" value="GntR ligand-binding domain-like"/>
    <property type="match status" value="1"/>
</dbReference>
<protein>
    <submittedName>
        <fullName evidence="4">GntR family transcriptional regulator</fullName>
    </submittedName>
</protein>
<gene>
    <name evidence="4" type="ORF">FVW59_17820</name>
</gene>
<evidence type="ECO:0000256" key="2">
    <source>
        <dbReference type="ARBA" id="ARBA00023125"/>
    </source>
</evidence>
<sequence length="228" mass="26140">MRRQTYKKAEGDDAYSAIMDAIVTQQLAPSQKVSENILSDMFGISRTVARNLIERLIAQHFLVSISPRVTQVAPLTALEIKQNFALRKVFLPSIWTQAAAYVDYDELDRRNAEIEAMHPIDSDDTALNILKKNKELNMMVCEKTGYPLMLDWAGQLEDTAMRIYWLYIKANDSSPYSSAQQGMIFDIMRGYEPARIKMAVHDTLSQIEDRVLNTIFSSKQFYTRDLKV</sequence>
<keyword evidence="3" id="KW-0804">Transcription</keyword>
<dbReference type="AlphaFoldDB" id="A0A5C8ZMG2"/>
<keyword evidence="2" id="KW-0238">DNA-binding</keyword>
<dbReference type="GO" id="GO:0003677">
    <property type="term" value="F:DNA binding"/>
    <property type="evidence" value="ECO:0007669"/>
    <property type="project" value="UniProtKB-KW"/>
</dbReference>
<evidence type="ECO:0000313" key="4">
    <source>
        <dbReference type="EMBL" id="TXS89375.1"/>
    </source>
</evidence>
<dbReference type="EMBL" id="VRYZ01000009">
    <property type="protein sequence ID" value="TXS89375.1"/>
    <property type="molecule type" value="Genomic_DNA"/>
</dbReference>
<evidence type="ECO:0000313" key="5">
    <source>
        <dbReference type="Proteomes" id="UP000321933"/>
    </source>
</evidence>
<dbReference type="InterPro" id="IPR036390">
    <property type="entry name" value="WH_DNA-bd_sf"/>
</dbReference>
<dbReference type="PANTHER" id="PTHR43537">
    <property type="entry name" value="TRANSCRIPTIONAL REGULATOR, GNTR FAMILY"/>
    <property type="match status" value="1"/>
</dbReference>